<organism evidence="2 3">
    <name type="scientific">Chitinophaga hostae</name>
    <dbReference type="NCBI Taxonomy" id="2831022"/>
    <lineage>
        <taxon>Bacteria</taxon>
        <taxon>Pseudomonadati</taxon>
        <taxon>Bacteroidota</taxon>
        <taxon>Chitinophagia</taxon>
        <taxon>Chitinophagales</taxon>
        <taxon>Chitinophagaceae</taxon>
        <taxon>Chitinophaga</taxon>
    </lineage>
</organism>
<dbReference type="EMBL" id="JAGTXB010000008">
    <property type="protein sequence ID" value="MBS0029283.1"/>
    <property type="molecule type" value="Genomic_DNA"/>
</dbReference>
<evidence type="ECO:0000313" key="2">
    <source>
        <dbReference type="EMBL" id="MBS0029283.1"/>
    </source>
</evidence>
<dbReference type="Proteomes" id="UP000676386">
    <property type="component" value="Unassembled WGS sequence"/>
</dbReference>
<evidence type="ECO:0008006" key="4">
    <source>
        <dbReference type="Google" id="ProtNLM"/>
    </source>
</evidence>
<evidence type="ECO:0000256" key="1">
    <source>
        <dbReference type="SAM" id="SignalP"/>
    </source>
</evidence>
<dbReference type="Gene3D" id="1.20.5.320">
    <property type="entry name" value="6-Phosphogluconate Dehydrogenase, domain 3"/>
    <property type="match status" value="1"/>
</dbReference>
<accession>A0ABS5J229</accession>
<name>A0ABS5J229_9BACT</name>
<dbReference type="RefSeq" id="WP_211974372.1">
    <property type="nucleotide sequence ID" value="NZ_CBFHAM010000011.1"/>
</dbReference>
<sequence>MKTTLLLLAGLLMISCFACSKTGPEGPQGAQGPKGDKGATGNQGNTGTANVIYSPWKSFKGLVAQWPIPALTRELLDKGVTLVYADFGSTVLLLPYASNAGDIKMYPQFYVGGLNVVSNYPLDVIKLRYVIIPGGIAGRRASGADFSDYQAMCGYYHIQP</sequence>
<protein>
    <recommendedName>
        <fullName evidence="4">Collagen triple helix repeat-containing protein</fullName>
    </recommendedName>
</protein>
<evidence type="ECO:0000313" key="3">
    <source>
        <dbReference type="Proteomes" id="UP000676386"/>
    </source>
</evidence>
<proteinExistence type="predicted"/>
<dbReference type="PROSITE" id="PS51257">
    <property type="entry name" value="PROKAR_LIPOPROTEIN"/>
    <property type="match status" value="1"/>
</dbReference>
<feature type="chain" id="PRO_5045443708" description="Collagen triple helix repeat-containing protein" evidence="1">
    <location>
        <begin position="21"/>
        <end position="160"/>
    </location>
</feature>
<keyword evidence="1" id="KW-0732">Signal</keyword>
<feature type="signal peptide" evidence="1">
    <location>
        <begin position="1"/>
        <end position="20"/>
    </location>
</feature>
<reference evidence="2 3" key="1">
    <citation type="submission" date="2021-04" db="EMBL/GenBank/DDBJ databases">
        <title>Chitinophaga sp. nov., isolated from the rhizosphere soil.</title>
        <authorList>
            <person name="He S."/>
        </authorList>
    </citation>
    <scope>NUCLEOTIDE SEQUENCE [LARGE SCALE GENOMIC DNA]</scope>
    <source>
        <strain evidence="2 3">2R12</strain>
    </source>
</reference>
<comment type="caution">
    <text evidence="2">The sequence shown here is derived from an EMBL/GenBank/DDBJ whole genome shotgun (WGS) entry which is preliminary data.</text>
</comment>
<gene>
    <name evidence="2" type="ORF">KE626_18310</name>
</gene>
<keyword evidence="3" id="KW-1185">Reference proteome</keyword>